<dbReference type="Pfam" id="PF03917">
    <property type="entry name" value="GSH_synth_ATP"/>
    <property type="match status" value="1"/>
</dbReference>
<dbReference type="EC" id="6.3.2.3" evidence="9"/>
<keyword evidence="12" id="KW-1185">Reference proteome</keyword>
<dbReference type="NCBIfam" id="TIGR01986">
    <property type="entry name" value="glut_syn_euk"/>
    <property type="match status" value="1"/>
</dbReference>
<dbReference type="Gene3D" id="3.30.1490.80">
    <property type="match status" value="1"/>
</dbReference>
<dbReference type="InterPro" id="IPR004887">
    <property type="entry name" value="GSH_synth_subst-bd"/>
</dbReference>
<evidence type="ECO:0000256" key="3">
    <source>
        <dbReference type="ARBA" id="ARBA00022598"/>
    </source>
</evidence>
<evidence type="ECO:0000256" key="1">
    <source>
        <dbReference type="ARBA" id="ARBA00004965"/>
    </source>
</evidence>
<dbReference type="InterPro" id="IPR014709">
    <property type="entry name" value="Glutathione_synthase_C_euk"/>
</dbReference>
<evidence type="ECO:0000256" key="6">
    <source>
        <dbReference type="ARBA" id="ARBA00022741"/>
    </source>
</evidence>
<dbReference type="GeneID" id="90035540"/>
<dbReference type="InterPro" id="IPR005615">
    <property type="entry name" value="Glutathione_synthase"/>
</dbReference>
<reference evidence="11 12" key="1">
    <citation type="submission" date="2024-03" db="EMBL/GenBank/DDBJ databases">
        <title>Genome-scale model development and genomic sequencing of the oleaginous clade Lipomyces.</title>
        <authorList>
            <consortium name="Lawrence Berkeley National Laboratory"/>
            <person name="Czajka J.J."/>
            <person name="Han Y."/>
            <person name="Kim J."/>
            <person name="Mondo S.J."/>
            <person name="Hofstad B.A."/>
            <person name="Robles A."/>
            <person name="Haridas S."/>
            <person name="Riley R."/>
            <person name="LaButti K."/>
            <person name="Pangilinan J."/>
            <person name="Andreopoulos W."/>
            <person name="Lipzen A."/>
            <person name="Yan J."/>
            <person name="Wang M."/>
            <person name="Ng V."/>
            <person name="Grigoriev I.V."/>
            <person name="Spatafora J.W."/>
            <person name="Magnuson J.K."/>
            <person name="Baker S.E."/>
            <person name="Pomraning K.R."/>
        </authorList>
    </citation>
    <scope>NUCLEOTIDE SEQUENCE [LARGE SCALE GENOMIC DNA]</scope>
    <source>
        <strain evidence="11 12">Phaff 52-87</strain>
    </source>
</reference>
<evidence type="ECO:0000313" key="12">
    <source>
        <dbReference type="Proteomes" id="UP001498771"/>
    </source>
</evidence>
<dbReference type="PIRSF" id="PIRSF001558">
    <property type="entry name" value="GSHase"/>
    <property type="match status" value="1"/>
</dbReference>
<comment type="caution">
    <text evidence="11">The sequence shown here is derived from an EMBL/GenBank/DDBJ whole genome shotgun (WGS) entry which is preliminary data.</text>
</comment>
<accession>A0ABR1F5H5</accession>
<dbReference type="PANTHER" id="PTHR11130:SF0">
    <property type="entry name" value="GLUTATHIONE SYNTHETASE"/>
    <property type="match status" value="1"/>
</dbReference>
<keyword evidence="5 9" id="KW-0479">Metal-binding</keyword>
<comment type="cofactor">
    <cofactor evidence="9">
        <name>Mg(2+)</name>
        <dbReference type="ChEBI" id="CHEBI:18420"/>
    </cofactor>
    <text evidence="9">Binds 1 Mg(2+) ion per subunit.</text>
</comment>
<dbReference type="RefSeq" id="XP_064767381.1">
    <property type="nucleotide sequence ID" value="XM_064910028.1"/>
</dbReference>
<dbReference type="PANTHER" id="PTHR11130">
    <property type="entry name" value="GLUTATHIONE SYNTHETASE"/>
    <property type="match status" value="1"/>
</dbReference>
<evidence type="ECO:0000256" key="5">
    <source>
        <dbReference type="ARBA" id="ARBA00022723"/>
    </source>
</evidence>
<dbReference type="InterPro" id="IPR016185">
    <property type="entry name" value="PreATP-grasp_dom_sf"/>
</dbReference>
<dbReference type="Gene3D" id="3.40.50.1760">
    <property type="entry name" value="Glutathione synthase, substrate-binding domain superfamily, eukaryotic"/>
    <property type="match status" value="1"/>
</dbReference>
<proteinExistence type="inferred from homology"/>
<comment type="catalytic activity">
    <reaction evidence="9">
        <text>gamma-L-glutamyl-L-cysteine + glycine + ATP = glutathione + ADP + phosphate + H(+)</text>
        <dbReference type="Rhea" id="RHEA:13557"/>
        <dbReference type="ChEBI" id="CHEBI:15378"/>
        <dbReference type="ChEBI" id="CHEBI:30616"/>
        <dbReference type="ChEBI" id="CHEBI:43474"/>
        <dbReference type="ChEBI" id="CHEBI:57305"/>
        <dbReference type="ChEBI" id="CHEBI:57925"/>
        <dbReference type="ChEBI" id="CHEBI:58173"/>
        <dbReference type="ChEBI" id="CHEBI:456216"/>
        <dbReference type="EC" id="6.3.2.3"/>
    </reaction>
</comment>
<dbReference type="Proteomes" id="UP001498771">
    <property type="component" value="Unassembled WGS sequence"/>
</dbReference>
<dbReference type="InterPro" id="IPR014042">
    <property type="entry name" value="Glutathione_synthase_a-hlx"/>
</dbReference>
<evidence type="ECO:0000256" key="4">
    <source>
        <dbReference type="ARBA" id="ARBA00022684"/>
    </source>
</evidence>
<keyword evidence="8 9" id="KW-0460">Magnesium</keyword>
<dbReference type="SUPFAM" id="SSF52440">
    <property type="entry name" value="PreATP-grasp domain"/>
    <property type="match status" value="1"/>
</dbReference>
<sequence>MAELLGSISYPPSLDESSTLTTTLRDWALSHGLVIRAPIKEEDADERATHVPLTLFPSPFPKKLFEEARGLQTAFNELYVNVANDSEFLNEITKGLAGVDDFMSDLWKLHLEVEKETGGKPTQPLTLGVFRSDYLLHTSPSSEPEIRQVELNTISASFGGLSSLAADAHRFLLKADEYPTSQLEMSNETMPENPSAKGLAAGLATAHNAYGVPSAVVLFVIQPGERNAFDQRWLEYYLLETHGVRVLRASMQEIAADGKLDATTKKFSIYGKEISVVYYRSAYTPADYPTPETWQARKQMELSTAIKCPSLATQFAGAKKVQQVLVDSKVLEKFCPDTAVRARIAATFAEILPLDADSALGKRARELIATKPEKYVLKPQREGGGNNVYREKIPGFLKSLPDESFWNGYILMELIEPPTDVKNSIIRNGKVTTGNVISELGVFGTALWNTVSGEILDNSEAGWLLRTKFAESEEGGVAAGFGSIDSVLLI</sequence>
<evidence type="ECO:0000256" key="9">
    <source>
        <dbReference type="PIRNR" id="PIRNR001558"/>
    </source>
</evidence>
<dbReference type="InterPro" id="IPR014049">
    <property type="entry name" value="Glutathione_synthase_N_euk"/>
</dbReference>
<dbReference type="EMBL" id="JBBJBU010000008">
    <property type="protein sequence ID" value="KAK7204348.1"/>
    <property type="molecule type" value="Genomic_DNA"/>
</dbReference>
<feature type="domain" description="Glutathione synthase substrate-binding" evidence="10">
    <location>
        <begin position="215"/>
        <end position="316"/>
    </location>
</feature>
<dbReference type="SUPFAM" id="SSF56059">
    <property type="entry name" value="Glutathione synthetase ATP-binding domain-like"/>
    <property type="match status" value="1"/>
</dbReference>
<keyword evidence="3 9" id="KW-0436">Ligase</keyword>
<keyword evidence="4 9" id="KW-0317">Glutathione biosynthesis</keyword>
<organism evidence="11 12">
    <name type="scientific">Myxozyma melibiosi</name>
    <dbReference type="NCBI Taxonomy" id="54550"/>
    <lineage>
        <taxon>Eukaryota</taxon>
        <taxon>Fungi</taxon>
        <taxon>Dikarya</taxon>
        <taxon>Ascomycota</taxon>
        <taxon>Saccharomycotina</taxon>
        <taxon>Lipomycetes</taxon>
        <taxon>Lipomycetales</taxon>
        <taxon>Lipomycetaceae</taxon>
        <taxon>Myxozyma</taxon>
    </lineage>
</organism>
<dbReference type="InterPro" id="IPR037013">
    <property type="entry name" value="GSH-S_sub-bd_sf"/>
</dbReference>
<keyword evidence="7 9" id="KW-0067">ATP-binding</keyword>
<evidence type="ECO:0000256" key="8">
    <source>
        <dbReference type="ARBA" id="ARBA00022842"/>
    </source>
</evidence>
<gene>
    <name evidence="11" type="ORF">BZA70DRAFT_190159</name>
</gene>
<evidence type="ECO:0000313" key="11">
    <source>
        <dbReference type="EMBL" id="KAK7204348.1"/>
    </source>
</evidence>
<evidence type="ECO:0000259" key="10">
    <source>
        <dbReference type="Pfam" id="PF03199"/>
    </source>
</evidence>
<name>A0ABR1F5H5_9ASCO</name>
<protein>
    <recommendedName>
        <fullName evidence="9">Glutathione synthetase</fullName>
        <shortName evidence="9">GSH-S</shortName>
        <ecNumber evidence="9">6.3.2.3</ecNumber>
    </recommendedName>
</protein>
<dbReference type="Pfam" id="PF03199">
    <property type="entry name" value="GSH_synthase"/>
    <property type="match status" value="1"/>
</dbReference>
<keyword evidence="6 9" id="KW-0547">Nucleotide-binding</keyword>
<comment type="similarity">
    <text evidence="2 9">Belongs to the eukaryotic GSH synthase family.</text>
</comment>
<dbReference type="Gene3D" id="3.30.1490.50">
    <property type="match status" value="1"/>
</dbReference>
<comment type="pathway">
    <text evidence="1 9">Sulfur metabolism; glutathione biosynthesis; glutathione from L-cysteine and L-glutamate: step 2/2.</text>
</comment>
<dbReference type="Gene3D" id="3.30.470.20">
    <property type="entry name" value="ATP-grasp fold, B domain"/>
    <property type="match status" value="1"/>
</dbReference>
<dbReference type="Gene3D" id="1.10.1080.10">
    <property type="entry name" value="Glutathione Synthetase, Chain A, domain 3"/>
    <property type="match status" value="1"/>
</dbReference>
<evidence type="ECO:0000256" key="2">
    <source>
        <dbReference type="ARBA" id="ARBA00010385"/>
    </source>
</evidence>
<evidence type="ECO:0000256" key="7">
    <source>
        <dbReference type="ARBA" id="ARBA00022840"/>
    </source>
</evidence>